<dbReference type="Gene3D" id="1.10.730.10">
    <property type="entry name" value="Isoleucyl-tRNA Synthetase, Domain 1"/>
    <property type="match status" value="1"/>
</dbReference>
<name>A0A7I8VIJ6_9ANNE</name>
<gene>
    <name evidence="14" type="ORF">DGYR_LOCUS4764</name>
</gene>
<dbReference type="EMBL" id="CAJFCJ010000006">
    <property type="protein sequence ID" value="CAD5116109.1"/>
    <property type="molecule type" value="Genomic_DNA"/>
</dbReference>
<feature type="domain" description="Leucine--tRNA ligase ubiquitin-like" evidence="12">
    <location>
        <begin position="1060"/>
        <end position="1169"/>
    </location>
</feature>
<feature type="domain" description="Methionyl/Valyl/Leucyl/Isoleucyl-tRNA synthetase anticodon-binding" evidence="11">
    <location>
        <begin position="792"/>
        <end position="912"/>
    </location>
</feature>
<feature type="domain" description="Leucine--tRNA ligase RagD-binding" evidence="13">
    <location>
        <begin position="935"/>
        <end position="1008"/>
    </location>
</feature>
<dbReference type="InterPro" id="IPR004493">
    <property type="entry name" value="Leu-tRNA-synth_Ia_arc/euk"/>
</dbReference>
<keyword evidence="5 9" id="KW-0067">ATP-binding</keyword>
<keyword evidence="15" id="KW-1185">Reference proteome</keyword>
<evidence type="ECO:0000256" key="8">
    <source>
        <dbReference type="ARBA" id="ARBA00030520"/>
    </source>
</evidence>
<dbReference type="Gene3D" id="3.40.50.620">
    <property type="entry name" value="HUPs"/>
    <property type="match status" value="1"/>
</dbReference>
<evidence type="ECO:0000256" key="1">
    <source>
        <dbReference type="ARBA" id="ARBA00005594"/>
    </source>
</evidence>
<dbReference type="SUPFAM" id="SSF47323">
    <property type="entry name" value="Anticodon-binding domain of a subclass of class I aminoacyl-tRNA synthetases"/>
    <property type="match status" value="1"/>
</dbReference>
<evidence type="ECO:0000256" key="2">
    <source>
        <dbReference type="ARBA" id="ARBA00013164"/>
    </source>
</evidence>
<dbReference type="InterPro" id="IPR002300">
    <property type="entry name" value="aa-tRNA-synth_Ia"/>
</dbReference>
<evidence type="ECO:0000259" key="11">
    <source>
        <dbReference type="Pfam" id="PF08264"/>
    </source>
</evidence>
<dbReference type="SUPFAM" id="SSF52374">
    <property type="entry name" value="Nucleotidylyl transferase"/>
    <property type="match status" value="1"/>
</dbReference>
<accession>A0A7I8VIJ6</accession>
<sequence>MAAEKSSTKLRFLLRMEKEVQKSWDEQKIFEMDRPDPNSSEAKKEKYMVTFPYPYMNGRLHLGHTFSLSKCEFAVGFQRLNGKRCLFPFGLHCTGMPIKACADKLKNEMKDFGYPPVFPEKPVEKEIVETDVFAQDKAKGKKSKAAAKSEGLNYQWQIMKSLGLKDEEIKEFADPAYWLKYFPPMTKSDLKRMGVKVDWRRTFITTDANPYYDSFVRWQMFRLKEKSKVKFGKRYTIYSPVDGQPCMDHDRSKGENAGPQEYTLIKMKVCKPYPKKLKIFEGREVCLVAGTLRPETMYGQTNCWLHPTIKYVAIATTSNEIFICTRRCARNLSHQGFTEKWGKYEILGEFSGSDLLGTALKAPLTSYDKIYALPMMTIKENKGSGVVTSVPSDSPDDFAALRDLKNKKDLREKYGLGDEMVLPFEPIPIINIPELGNLAAIKVCEKLKIKSQNDTDKLVLAKDEVYKKGFYEGVLLVGKYKSELVQNAKKKVQSELYESKEAVKYMEPERLIVSRSNDECVVALCDQWYLDYGEENWRKVTEQHLNSSFETFSSEVKRNFEASFAWLKEHACSRSYGLGTKMPWDEQYLVESLSDSTIYNAYYTVCHLLQAGFDGSEKSPSGISASELTPEVWDYIFFNDSKLPKTSISKNILDQLKAEFHYWYPVDVRCSGKDLIPNHLTYYLYCHTAMWDKDASKWPRGSRCNGHLLLNGEKMAKSTGNFLTLDNAIDKYSADGMRMCLADAGDGIEDANFDEKMANSEVLRIYNMIDWTKEMIQFRNTFRKGPPNTFFDKIFESEINRSIELTKKNYDQMLYKEALLTGFFELQTARDQYREFETSGLNEELIFRFIEVQALLLSPICPHSSEYIWKLTGKKESIMKALWPAGGPIDEKLIACMQYIKDCTRTFRARLNNYTQPKGKNKTPVGKPSHATIYVAKTYAPWQQAILNTLRSLYEKNNNSFPEKRIILQDLSKQEILKKYLSKHVMPFVQLMIENVSKKDISALNLTTDIDEYQVLTLVIPYLLDNLELEGINIVYSEDADQKIKEECKPEKPFVIFRNEPAVFVKFSNRQVNNGCFSGQLKIYENDCLDKIKTRIQKENRKIKDINKLHIYRFKDIKAGPRTIPRLDQPLDGMVKVDNNTRFSIKNDTNQLFIKDTQTECGNNIVYHVC</sequence>
<dbReference type="Pfam" id="PF22947">
    <property type="entry name" value="ULD_3"/>
    <property type="match status" value="1"/>
</dbReference>
<dbReference type="CDD" id="cd07959">
    <property type="entry name" value="Anticodon_Ia_Leu_AEc"/>
    <property type="match status" value="1"/>
</dbReference>
<evidence type="ECO:0000313" key="15">
    <source>
        <dbReference type="Proteomes" id="UP000549394"/>
    </source>
</evidence>
<evidence type="ECO:0000259" key="10">
    <source>
        <dbReference type="Pfam" id="PF00133"/>
    </source>
</evidence>
<keyword evidence="4 9" id="KW-0547">Nucleotide-binding</keyword>
<evidence type="ECO:0000259" key="13">
    <source>
        <dbReference type="Pfam" id="PF24810"/>
    </source>
</evidence>
<dbReference type="NCBIfam" id="TIGR00395">
    <property type="entry name" value="leuS_arch"/>
    <property type="match status" value="1"/>
</dbReference>
<organism evidence="14 15">
    <name type="scientific">Dimorphilus gyrociliatus</name>
    <dbReference type="NCBI Taxonomy" id="2664684"/>
    <lineage>
        <taxon>Eukaryota</taxon>
        <taxon>Metazoa</taxon>
        <taxon>Spiralia</taxon>
        <taxon>Lophotrochozoa</taxon>
        <taxon>Annelida</taxon>
        <taxon>Polychaeta</taxon>
        <taxon>Polychaeta incertae sedis</taxon>
        <taxon>Dinophilidae</taxon>
        <taxon>Dimorphilus</taxon>
    </lineage>
</organism>
<dbReference type="InterPro" id="IPR009008">
    <property type="entry name" value="Val/Leu/Ile-tRNA-synth_edit"/>
</dbReference>
<keyword evidence="3 9" id="KW-0436">Ligase</keyword>
<dbReference type="Gene3D" id="3.90.740.10">
    <property type="entry name" value="Valyl/Leucyl/Isoleucyl-tRNA synthetase, editing domain"/>
    <property type="match status" value="1"/>
</dbReference>
<dbReference type="InterPro" id="IPR013155">
    <property type="entry name" value="M/V/L/I-tRNA-synth_anticd-bd"/>
</dbReference>
<dbReference type="Pfam" id="PF08264">
    <property type="entry name" value="Anticodon_1"/>
    <property type="match status" value="1"/>
</dbReference>
<feature type="domain" description="Aminoacyl-tRNA synthetase class Ia" evidence="10">
    <location>
        <begin position="149"/>
        <end position="753"/>
    </location>
</feature>
<dbReference type="Pfam" id="PF00133">
    <property type="entry name" value="tRNA-synt_1"/>
    <property type="match status" value="2"/>
</dbReference>
<evidence type="ECO:0000256" key="5">
    <source>
        <dbReference type="ARBA" id="ARBA00022840"/>
    </source>
</evidence>
<dbReference type="InterPro" id="IPR055416">
    <property type="entry name" value="RBD_LARS1"/>
</dbReference>
<comment type="similarity">
    <text evidence="1 9">Belongs to the class-I aminoacyl-tRNA synthetase family.</text>
</comment>
<dbReference type="FunFam" id="3.90.740.10:FF:000001">
    <property type="entry name" value="Leucine--tRNA ligase, cytoplasmic"/>
    <property type="match status" value="1"/>
</dbReference>
<evidence type="ECO:0000259" key="12">
    <source>
        <dbReference type="Pfam" id="PF22947"/>
    </source>
</evidence>
<dbReference type="AlphaFoldDB" id="A0A7I8VIJ6"/>
<dbReference type="InterPro" id="IPR001412">
    <property type="entry name" value="aa-tRNA-synth_I_CS"/>
</dbReference>
<keyword evidence="7 9" id="KW-0030">Aminoacyl-tRNA synthetase</keyword>
<evidence type="ECO:0000256" key="3">
    <source>
        <dbReference type="ARBA" id="ARBA00022598"/>
    </source>
</evidence>
<dbReference type="GO" id="GO:0005524">
    <property type="term" value="F:ATP binding"/>
    <property type="evidence" value="ECO:0007669"/>
    <property type="project" value="UniProtKB-KW"/>
</dbReference>
<dbReference type="PROSITE" id="PS00178">
    <property type="entry name" value="AA_TRNA_LIGASE_I"/>
    <property type="match status" value="1"/>
</dbReference>
<reference evidence="14 15" key="1">
    <citation type="submission" date="2020-08" db="EMBL/GenBank/DDBJ databases">
        <authorList>
            <person name="Hejnol A."/>
        </authorList>
    </citation>
    <scope>NUCLEOTIDE SEQUENCE [LARGE SCALE GENOMIC DNA]</scope>
</reference>
<protein>
    <recommendedName>
        <fullName evidence="2">leucine--tRNA ligase</fullName>
        <ecNumber evidence="2">6.1.1.4</ecNumber>
    </recommendedName>
    <alternativeName>
        <fullName evidence="8">Leucyl-tRNA synthetase</fullName>
    </alternativeName>
</protein>
<dbReference type="EC" id="6.1.1.4" evidence="2"/>
<dbReference type="Pfam" id="PF24810">
    <property type="entry name" value="RBD_LARS1"/>
    <property type="match status" value="1"/>
</dbReference>
<evidence type="ECO:0000256" key="7">
    <source>
        <dbReference type="ARBA" id="ARBA00023146"/>
    </source>
</evidence>
<dbReference type="GO" id="GO:0002161">
    <property type="term" value="F:aminoacyl-tRNA deacylase activity"/>
    <property type="evidence" value="ECO:0007669"/>
    <property type="project" value="InterPro"/>
</dbReference>
<evidence type="ECO:0000256" key="9">
    <source>
        <dbReference type="RuleBase" id="RU363035"/>
    </source>
</evidence>
<dbReference type="SUPFAM" id="SSF50677">
    <property type="entry name" value="ValRS/IleRS/LeuRS editing domain"/>
    <property type="match status" value="1"/>
</dbReference>
<dbReference type="PANTHER" id="PTHR45794">
    <property type="entry name" value="LEUCYL-TRNA SYNTHETASE"/>
    <property type="match status" value="1"/>
</dbReference>
<evidence type="ECO:0000256" key="4">
    <source>
        <dbReference type="ARBA" id="ARBA00022741"/>
    </source>
</evidence>
<dbReference type="GO" id="GO:0006429">
    <property type="term" value="P:leucyl-tRNA aminoacylation"/>
    <property type="evidence" value="ECO:0007669"/>
    <property type="project" value="InterPro"/>
</dbReference>
<dbReference type="FunFam" id="3.40.50.620:FF:000326">
    <property type="entry name" value="Leucine--tRNA ligase, cytoplasmic"/>
    <property type="match status" value="1"/>
</dbReference>
<dbReference type="InterPro" id="IPR014729">
    <property type="entry name" value="Rossmann-like_a/b/a_fold"/>
</dbReference>
<dbReference type="GO" id="GO:0004823">
    <property type="term" value="F:leucine-tRNA ligase activity"/>
    <property type="evidence" value="ECO:0007669"/>
    <property type="project" value="UniProtKB-EC"/>
</dbReference>
<keyword evidence="6 9" id="KW-0648">Protein biosynthesis</keyword>
<evidence type="ECO:0000256" key="6">
    <source>
        <dbReference type="ARBA" id="ARBA00022917"/>
    </source>
</evidence>
<dbReference type="PANTHER" id="PTHR45794:SF1">
    <property type="entry name" value="LEUCINE--TRNA LIGASE, CYTOPLASMIC"/>
    <property type="match status" value="1"/>
</dbReference>
<evidence type="ECO:0000313" key="14">
    <source>
        <dbReference type="EMBL" id="CAD5116109.1"/>
    </source>
</evidence>
<comment type="caution">
    <text evidence="14">The sequence shown here is derived from an EMBL/GenBank/DDBJ whole genome shotgun (WGS) entry which is preliminary data.</text>
</comment>
<proteinExistence type="inferred from homology"/>
<feature type="domain" description="Aminoacyl-tRNA synthetase class Ia" evidence="10">
    <location>
        <begin position="20"/>
        <end position="104"/>
    </location>
</feature>
<dbReference type="InterPro" id="IPR054509">
    <property type="entry name" value="LARS1_ULD"/>
</dbReference>
<dbReference type="OrthoDB" id="10249672at2759"/>
<dbReference type="InterPro" id="IPR009080">
    <property type="entry name" value="tRNAsynth_Ia_anticodon-bd"/>
</dbReference>
<dbReference type="Proteomes" id="UP000549394">
    <property type="component" value="Unassembled WGS sequence"/>
</dbReference>